<dbReference type="EMBL" id="JAUEPU010000042">
    <property type="protein sequence ID" value="KAK0488043.1"/>
    <property type="molecule type" value="Genomic_DNA"/>
</dbReference>
<evidence type="ECO:0000313" key="3">
    <source>
        <dbReference type="Proteomes" id="UP001175228"/>
    </source>
</evidence>
<accession>A0AA39PPB4</accession>
<sequence length="143" mass="16391">MNGKVKVTASEWPSFLYDQDLYDPMDDEVGLMKGYLLLHVCAFLMVFYYSQSFNRFTYPYFAAMGSIAKINGIQLVSGCQIAYAACQACYVLSSKDGWTEQDGAFDMMTFYNSIVALFESFPDDEWCLHTLAWWNKYVPCISD</sequence>
<dbReference type="Pfam" id="PF20414">
    <property type="entry name" value="DUF6698"/>
    <property type="match status" value="1"/>
</dbReference>
<organism evidence="2 3">
    <name type="scientific">Armillaria luteobubalina</name>
    <dbReference type="NCBI Taxonomy" id="153913"/>
    <lineage>
        <taxon>Eukaryota</taxon>
        <taxon>Fungi</taxon>
        <taxon>Dikarya</taxon>
        <taxon>Basidiomycota</taxon>
        <taxon>Agaricomycotina</taxon>
        <taxon>Agaricomycetes</taxon>
        <taxon>Agaricomycetidae</taxon>
        <taxon>Agaricales</taxon>
        <taxon>Marasmiineae</taxon>
        <taxon>Physalacriaceae</taxon>
        <taxon>Armillaria</taxon>
    </lineage>
</organism>
<comment type="caution">
    <text evidence="2">The sequence shown here is derived from an EMBL/GenBank/DDBJ whole genome shotgun (WGS) entry which is preliminary data.</text>
</comment>
<keyword evidence="1" id="KW-1133">Transmembrane helix</keyword>
<name>A0AA39PPB4_9AGAR</name>
<evidence type="ECO:0000256" key="1">
    <source>
        <dbReference type="SAM" id="Phobius"/>
    </source>
</evidence>
<keyword evidence="3" id="KW-1185">Reference proteome</keyword>
<gene>
    <name evidence="2" type="ORF">EDD18DRAFT_1081952</name>
</gene>
<dbReference type="InterPro" id="IPR046521">
    <property type="entry name" value="DUF6698"/>
</dbReference>
<proteinExistence type="predicted"/>
<reference evidence="2" key="1">
    <citation type="submission" date="2023-06" db="EMBL/GenBank/DDBJ databases">
        <authorList>
            <consortium name="Lawrence Berkeley National Laboratory"/>
            <person name="Ahrendt S."/>
            <person name="Sahu N."/>
            <person name="Indic B."/>
            <person name="Wong-Bajracharya J."/>
            <person name="Merenyi Z."/>
            <person name="Ke H.-M."/>
            <person name="Monk M."/>
            <person name="Kocsube S."/>
            <person name="Drula E."/>
            <person name="Lipzen A."/>
            <person name="Balint B."/>
            <person name="Henrissat B."/>
            <person name="Andreopoulos B."/>
            <person name="Martin F.M."/>
            <person name="Harder C.B."/>
            <person name="Rigling D."/>
            <person name="Ford K.L."/>
            <person name="Foster G.D."/>
            <person name="Pangilinan J."/>
            <person name="Papanicolaou A."/>
            <person name="Barry K."/>
            <person name="LaButti K."/>
            <person name="Viragh M."/>
            <person name="Koriabine M."/>
            <person name="Yan M."/>
            <person name="Riley R."/>
            <person name="Champramary S."/>
            <person name="Plett K.L."/>
            <person name="Tsai I.J."/>
            <person name="Slot J."/>
            <person name="Sipos G."/>
            <person name="Plett J."/>
            <person name="Nagy L.G."/>
            <person name="Grigoriev I.V."/>
        </authorList>
    </citation>
    <scope>NUCLEOTIDE SEQUENCE</scope>
    <source>
        <strain evidence="2">HWK02</strain>
    </source>
</reference>
<protein>
    <submittedName>
        <fullName evidence="2">Uncharacterized protein</fullName>
    </submittedName>
</protein>
<keyword evidence="1" id="KW-0812">Transmembrane</keyword>
<dbReference type="AlphaFoldDB" id="A0AA39PPB4"/>
<feature type="transmembrane region" description="Helical" evidence="1">
    <location>
        <begin position="30"/>
        <end position="49"/>
    </location>
</feature>
<dbReference type="Proteomes" id="UP001175228">
    <property type="component" value="Unassembled WGS sequence"/>
</dbReference>
<evidence type="ECO:0000313" key="2">
    <source>
        <dbReference type="EMBL" id="KAK0488043.1"/>
    </source>
</evidence>
<keyword evidence="1" id="KW-0472">Membrane</keyword>